<organism evidence="2 3">
    <name type="scientific">Brasilonema sennae CENA114</name>
    <dbReference type="NCBI Taxonomy" id="415709"/>
    <lineage>
        <taxon>Bacteria</taxon>
        <taxon>Bacillati</taxon>
        <taxon>Cyanobacteriota</taxon>
        <taxon>Cyanophyceae</taxon>
        <taxon>Nostocales</taxon>
        <taxon>Scytonemataceae</taxon>
        <taxon>Brasilonema</taxon>
        <taxon>Bromeliae group (in: Brasilonema)</taxon>
    </lineage>
</organism>
<dbReference type="Pfam" id="PF26369">
    <property type="entry name" value="UPF0426"/>
    <property type="match status" value="1"/>
</dbReference>
<reference evidence="2 3" key="1">
    <citation type="submission" date="2018-06" db="EMBL/GenBank/DDBJ databases">
        <title>Comparative genomics of Brasilonema spp. strains.</title>
        <authorList>
            <person name="Alvarenga D.O."/>
            <person name="Fiore M.F."/>
            <person name="Varani A.M."/>
        </authorList>
    </citation>
    <scope>NUCLEOTIDE SEQUENCE [LARGE SCALE GENOMIC DNA]</scope>
    <source>
        <strain evidence="2 3">CENA114</strain>
    </source>
</reference>
<evidence type="ECO:0000313" key="3">
    <source>
        <dbReference type="Proteomes" id="UP000503129"/>
    </source>
</evidence>
<dbReference type="PANTHER" id="PTHR35996:SF1">
    <property type="entry name" value="OS04G0528100 PROTEIN"/>
    <property type="match status" value="1"/>
</dbReference>
<dbReference type="EMBL" id="CP030118">
    <property type="protein sequence ID" value="QDL07958.1"/>
    <property type="molecule type" value="Genomic_DNA"/>
</dbReference>
<protein>
    <submittedName>
        <fullName evidence="2">Uncharacterized protein</fullName>
    </submittedName>
</protein>
<feature type="region of interest" description="Disordered" evidence="1">
    <location>
        <begin position="56"/>
        <end position="75"/>
    </location>
</feature>
<dbReference type="AlphaFoldDB" id="A0A856MB52"/>
<dbReference type="InterPro" id="IPR040278">
    <property type="entry name" value="UPF0426"/>
</dbReference>
<dbReference type="RefSeq" id="WP_169267836.1">
    <property type="nucleotide sequence ID" value="NZ_CAWOXK010000001.1"/>
</dbReference>
<sequence>MFVDELKPIFQQFTHHPLSFLGGFVSGLLRLNLADDPVKSWLSEQLNSSSYTTFTTQSAQAQNGKAGGPQSISIE</sequence>
<dbReference type="Proteomes" id="UP000503129">
    <property type="component" value="Chromosome"/>
</dbReference>
<accession>A0A856MB52</accession>
<proteinExistence type="predicted"/>
<dbReference type="KEGG" id="bsen:DP114_08615"/>
<gene>
    <name evidence="2" type="ORF">DP114_08615</name>
</gene>
<name>A0A856MB52_9CYAN</name>
<evidence type="ECO:0000256" key="1">
    <source>
        <dbReference type="SAM" id="MobiDB-lite"/>
    </source>
</evidence>
<dbReference type="PANTHER" id="PTHR35996">
    <property type="entry name" value="OSJNBA0038O10.25 PROTEIN"/>
    <property type="match status" value="1"/>
</dbReference>
<keyword evidence="3" id="KW-1185">Reference proteome</keyword>
<evidence type="ECO:0000313" key="2">
    <source>
        <dbReference type="EMBL" id="QDL07958.1"/>
    </source>
</evidence>